<gene>
    <name evidence="2" type="ORF">FRX48_00828</name>
</gene>
<dbReference type="InterPro" id="IPR000210">
    <property type="entry name" value="BTB/POZ_dom"/>
</dbReference>
<sequence>MSDISQSIYASSPFKFVVDGSPYYIHADLASSHSRPFDCMINGPMAEAQKGFAVLEDVEKGTFERFTEWAYKGYYTAANFDLSIDGECKPPEGIPEAIEWPQKPLTNAPAVMEGNDEPEFEPKYDLEFLVPMRMGKQRKKGESYRDLSCVRCAAFSSQQARISQGLKESFLRREYTVRQDVIGKAPTRANRGAKEDYTEVFLSHARLYVFAERYDIQPLRTLALEELHSTLAVYTLYHERIGDIVALLRYVYANTGVLTRGGEDLRSVLRDYVAIEISVLMKDGELSNLMLEDGGPLIETSWRCWKSGSTDQANTKLLSLNQCTQQMMMRKIK</sequence>
<comment type="caution">
    <text evidence="2">The sequence shown here is derived from an EMBL/GenBank/DDBJ whole genome shotgun (WGS) entry which is preliminary data.</text>
</comment>
<dbReference type="PROSITE" id="PS50097">
    <property type="entry name" value="BTB"/>
    <property type="match status" value="1"/>
</dbReference>
<name>A0A5M8Q4V0_9LECA</name>
<proteinExistence type="predicted"/>
<feature type="domain" description="BTB" evidence="1">
    <location>
        <begin position="12"/>
        <end position="79"/>
    </location>
</feature>
<protein>
    <recommendedName>
        <fullName evidence="1">BTB domain-containing protein</fullName>
    </recommendedName>
</protein>
<evidence type="ECO:0000259" key="1">
    <source>
        <dbReference type="PROSITE" id="PS50097"/>
    </source>
</evidence>
<dbReference type="Proteomes" id="UP000324767">
    <property type="component" value="Unassembled WGS sequence"/>
</dbReference>
<evidence type="ECO:0000313" key="3">
    <source>
        <dbReference type="Proteomes" id="UP000324767"/>
    </source>
</evidence>
<organism evidence="2 3">
    <name type="scientific">Lasallia pustulata</name>
    <dbReference type="NCBI Taxonomy" id="136370"/>
    <lineage>
        <taxon>Eukaryota</taxon>
        <taxon>Fungi</taxon>
        <taxon>Dikarya</taxon>
        <taxon>Ascomycota</taxon>
        <taxon>Pezizomycotina</taxon>
        <taxon>Lecanoromycetes</taxon>
        <taxon>OSLEUM clade</taxon>
        <taxon>Umbilicariomycetidae</taxon>
        <taxon>Umbilicariales</taxon>
        <taxon>Umbilicariaceae</taxon>
        <taxon>Lasallia</taxon>
    </lineage>
</organism>
<dbReference type="AlphaFoldDB" id="A0A5M8Q4V0"/>
<dbReference type="Gene3D" id="3.30.710.10">
    <property type="entry name" value="Potassium Channel Kv1.1, Chain A"/>
    <property type="match status" value="1"/>
</dbReference>
<accession>A0A5M8Q4V0</accession>
<dbReference type="EMBL" id="VXIT01000001">
    <property type="protein sequence ID" value="KAA6416109.1"/>
    <property type="molecule type" value="Genomic_DNA"/>
</dbReference>
<dbReference type="CDD" id="cd18186">
    <property type="entry name" value="BTB_POZ_ZBTB_KLHL-like"/>
    <property type="match status" value="1"/>
</dbReference>
<dbReference type="SUPFAM" id="SSF54695">
    <property type="entry name" value="POZ domain"/>
    <property type="match status" value="1"/>
</dbReference>
<reference evidence="2 3" key="1">
    <citation type="submission" date="2019-09" db="EMBL/GenBank/DDBJ databases">
        <title>The hologenome of the rock-dwelling lichen Lasallia pustulata.</title>
        <authorList>
            <person name="Greshake Tzovaras B."/>
            <person name="Segers F."/>
            <person name="Bicker A."/>
            <person name="Dal Grande F."/>
            <person name="Otte J."/>
            <person name="Hankeln T."/>
            <person name="Schmitt I."/>
            <person name="Ebersberger I."/>
        </authorList>
    </citation>
    <scope>NUCLEOTIDE SEQUENCE [LARGE SCALE GENOMIC DNA]</scope>
    <source>
        <strain evidence="2">A1-1</strain>
    </source>
</reference>
<dbReference type="InterPro" id="IPR011333">
    <property type="entry name" value="SKP1/BTB/POZ_sf"/>
</dbReference>
<dbReference type="OrthoDB" id="9997739at2759"/>
<dbReference type="PANTHER" id="PTHR47843">
    <property type="entry name" value="BTB DOMAIN-CONTAINING PROTEIN-RELATED"/>
    <property type="match status" value="1"/>
</dbReference>
<evidence type="ECO:0000313" key="2">
    <source>
        <dbReference type="EMBL" id="KAA6416109.1"/>
    </source>
</evidence>